<evidence type="ECO:0000313" key="3">
    <source>
        <dbReference type="EMBL" id="AJP70873.1"/>
    </source>
</evidence>
<accession>A0A7U5BEQ4</accession>
<dbReference type="GO" id="GO:0004519">
    <property type="term" value="F:endonuclease activity"/>
    <property type="evidence" value="ECO:0007669"/>
    <property type="project" value="UniProtKB-KW"/>
</dbReference>
<protein>
    <submittedName>
        <fullName evidence="3">Endonuclease</fullName>
    </submittedName>
</protein>
<dbReference type="InterPro" id="IPR005135">
    <property type="entry name" value="Endo/exonuclease/phosphatase"/>
</dbReference>
<keyword evidence="3" id="KW-0540">Nuclease</keyword>
<dbReference type="SUPFAM" id="SSF56219">
    <property type="entry name" value="DNase I-like"/>
    <property type="match status" value="1"/>
</dbReference>
<evidence type="ECO:0000256" key="1">
    <source>
        <dbReference type="SAM" id="SignalP"/>
    </source>
</evidence>
<dbReference type="PANTHER" id="PTHR12121:SF36">
    <property type="entry name" value="ENDONUCLEASE_EXONUCLEASE_PHOSPHATASE DOMAIN-CONTAINING PROTEIN"/>
    <property type="match status" value="1"/>
</dbReference>
<reference evidence="3 4" key="2">
    <citation type="submission" date="2015-02" db="EMBL/GenBank/DDBJ databases">
        <title>The complete genome of Sphingomonas hengshuiensis sp. WHSC-8 isolated from soil of Hengshui Lake.</title>
        <authorList>
            <person name="Wei S."/>
            <person name="Guo J."/>
            <person name="Su C."/>
            <person name="Wu R."/>
            <person name="Zhang Z."/>
            <person name="Liang K."/>
            <person name="Li H."/>
            <person name="Wang T."/>
            <person name="Liu H."/>
            <person name="Zhang C."/>
            <person name="Li Z."/>
            <person name="Wang Q."/>
            <person name="Meng J."/>
        </authorList>
    </citation>
    <scope>NUCLEOTIDE SEQUENCE [LARGE SCALE GENOMIC DNA]</scope>
    <source>
        <strain evidence="3 4">WHSC-8</strain>
    </source>
</reference>
<sequence>MTMTVLKRIALALAVLVASAAPAMAQAPLRVMSFNIRYANENDGANAWSKRRDVTAAMLEKAAPDIIGTQELLKEQGDFLAERLKRYAWIGVGRRGDDTDEHMGLFYRRDRLTLVQSGNFWLSDTPEIAGSISWGHPFPRMVTWGLFERVSDRRRFYAFNTHLPYRAEDEPAREKGAALILKRIQAMAGTLPVVLTGDFNTAPESAAHRLLASQMQDARETAPVKRGPEATFHNFTGTAARRIDWVFTRGFTAAQVETITDHRGPVQTSDHFPVLAVLDWPKR</sequence>
<keyword evidence="4" id="KW-1185">Reference proteome</keyword>
<dbReference type="Proteomes" id="UP000032300">
    <property type="component" value="Chromosome"/>
</dbReference>
<keyword evidence="3" id="KW-0378">Hydrolase</keyword>
<keyword evidence="1" id="KW-0732">Signal</keyword>
<dbReference type="EMBL" id="CP010836">
    <property type="protein sequence ID" value="AJP70873.1"/>
    <property type="molecule type" value="Genomic_DNA"/>
</dbReference>
<dbReference type="GO" id="GO:0000175">
    <property type="term" value="F:3'-5'-RNA exonuclease activity"/>
    <property type="evidence" value="ECO:0007669"/>
    <property type="project" value="TreeGrafter"/>
</dbReference>
<evidence type="ECO:0000313" key="4">
    <source>
        <dbReference type="Proteomes" id="UP000032300"/>
    </source>
</evidence>
<dbReference type="InterPro" id="IPR050410">
    <property type="entry name" value="CCR4/nocturin_mRNA_transcr"/>
</dbReference>
<gene>
    <name evidence="3" type="ORF">TS85_02130</name>
</gene>
<dbReference type="PANTHER" id="PTHR12121">
    <property type="entry name" value="CARBON CATABOLITE REPRESSOR PROTEIN 4"/>
    <property type="match status" value="1"/>
</dbReference>
<dbReference type="Gene3D" id="3.60.10.10">
    <property type="entry name" value="Endonuclease/exonuclease/phosphatase"/>
    <property type="match status" value="1"/>
</dbReference>
<reference evidence="3 4" key="1">
    <citation type="journal article" date="2015" name="Int. J. Syst. Evol. Microbiol.">
        <title>Sphingomonas hengshuiensis sp. nov., isolated from lake wetland.</title>
        <authorList>
            <person name="Wei S."/>
            <person name="Wang T."/>
            <person name="Liu H."/>
            <person name="Zhang C."/>
            <person name="Guo J."/>
            <person name="Wang Q."/>
            <person name="Liang K."/>
            <person name="Zhang Z."/>
        </authorList>
    </citation>
    <scope>NUCLEOTIDE SEQUENCE [LARGE SCALE GENOMIC DNA]</scope>
    <source>
        <strain evidence="3 4">WHSC-8</strain>
    </source>
</reference>
<dbReference type="AlphaFoldDB" id="A0A7U5BEQ4"/>
<feature type="chain" id="PRO_5030533666" evidence="1">
    <location>
        <begin position="26"/>
        <end position="283"/>
    </location>
</feature>
<feature type="signal peptide" evidence="1">
    <location>
        <begin position="1"/>
        <end position="25"/>
    </location>
</feature>
<evidence type="ECO:0000259" key="2">
    <source>
        <dbReference type="Pfam" id="PF03372"/>
    </source>
</evidence>
<dbReference type="Pfam" id="PF03372">
    <property type="entry name" value="Exo_endo_phos"/>
    <property type="match status" value="1"/>
</dbReference>
<dbReference type="KEGG" id="sphi:TS85_02130"/>
<name>A0A7U5BEQ4_9SPHN</name>
<organism evidence="3 4">
    <name type="scientific">Sphingomonas hengshuiensis</name>
    <dbReference type="NCBI Taxonomy" id="1609977"/>
    <lineage>
        <taxon>Bacteria</taxon>
        <taxon>Pseudomonadati</taxon>
        <taxon>Pseudomonadota</taxon>
        <taxon>Alphaproteobacteria</taxon>
        <taxon>Sphingomonadales</taxon>
        <taxon>Sphingomonadaceae</taxon>
        <taxon>Sphingomonas</taxon>
    </lineage>
</organism>
<keyword evidence="3" id="KW-0255">Endonuclease</keyword>
<feature type="domain" description="Endonuclease/exonuclease/phosphatase" evidence="2">
    <location>
        <begin position="32"/>
        <end position="271"/>
    </location>
</feature>
<dbReference type="InterPro" id="IPR036691">
    <property type="entry name" value="Endo/exonu/phosph_ase_sf"/>
</dbReference>
<dbReference type="OrthoDB" id="9793162at2"/>
<proteinExistence type="predicted"/>
<dbReference type="RefSeq" id="WP_044330154.1">
    <property type="nucleotide sequence ID" value="NZ_CP010836.1"/>
</dbReference>
<dbReference type="CDD" id="cd09083">
    <property type="entry name" value="EEP-1"/>
    <property type="match status" value="1"/>
</dbReference>